<feature type="region of interest" description="Disordered" evidence="1">
    <location>
        <begin position="259"/>
        <end position="296"/>
    </location>
</feature>
<evidence type="ECO:0000313" key="2">
    <source>
        <dbReference type="EMBL" id="AMR80229.1"/>
    </source>
</evidence>
<protein>
    <recommendedName>
        <fullName evidence="4">Phage capsid protein</fullName>
    </recommendedName>
</protein>
<organism evidence="2 3">
    <name type="scientific">Cupriavidus nantongensis</name>
    <dbReference type="NCBI Taxonomy" id="1796606"/>
    <lineage>
        <taxon>Bacteria</taxon>
        <taxon>Pseudomonadati</taxon>
        <taxon>Pseudomonadota</taxon>
        <taxon>Betaproteobacteria</taxon>
        <taxon>Burkholderiales</taxon>
        <taxon>Burkholderiaceae</taxon>
        <taxon>Cupriavidus</taxon>
    </lineage>
</organism>
<gene>
    <name evidence="2" type="ORF">A2G96_05970</name>
</gene>
<dbReference type="EMBL" id="CP014844">
    <property type="protein sequence ID" value="AMR80229.1"/>
    <property type="molecule type" value="Genomic_DNA"/>
</dbReference>
<dbReference type="Pfam" id="PF05929">
    <property type="entry name" value="Phage_GPO"/>
    <property type="match status" value="1"/>
</dbReference>
<feature type="compositionally biased region" description="Basic and acidic residues" evidence="1">
    <location>
        <begin position="259"/>
        <end position="278"/>
    </location>
</feature>
<dbReference type="InterPro" id="IPR009228">
    <property type="entry name" value="Capsid_scaffold_GpO"/>
</dbReference>
<evidence type="ECO:0008006" key="4">
    <source>
        <dbReference type="Google" id="ProtNLM"/>
    </source>
</evidence>
<dbReference type="STRING" id="1796606.A2G96_05970"/>
<sequence>MSAFHCSANDPEAKMTKKFKSKSFRVATEGATTDGRNIERSWIEQMAKNFDPKKYGARIWLEHLRGIHPESSFRAYGDVVAVESRKVEDNKLALFASIEPTDDLIAMNKARQKIYTSIEIDTNFAKTGEAYLIGLGVTDSPASLGTEVLSFAAKQPDASPFASRKQSKENLFSVAVETDLEFEEVDDSDGDREAFKTGILDKVKQMFGRKSRSDDARTGELTEAIELVVEEFSKQAKTTDASLAKLQKQYSDLEAQHKTTADDLKALRDTLDKTDANKHSKRPPATGGDGAEKTDC</sequence>
<evidence type="ECO:0000313" key="3">
    <source>
        <dbReference type="Proteomes" id="UP000075238"/>
    </source>
</evidence>
<dbReference type="KEGG" id="cnan:A2G96_05970"/>
<dbReference type="AlphaFoldDB" id="A0A142JQ67"/>
<evidence type="ECO:0000256" key="1">
    <source>
        <dbReference type="SAM" id="MobiDB-lite"/>
    </source>
</evidence>
<dbReference type="Proteomes" id="UP000075238">
    <property type="component" value="Chromosome 1"/>
</dbReference>
<dbReference type="OrthoDB" id="5625143at2"/>
<name>A0A142JQ67_9BURK</name>
<accession>A0A142JQ67</accession>
<keyword evidence="3" id="KW-1185">Reference proteome</keyword>
<proteinExistence type="predicted"/>
<reference evidence="2 3" key="1">
    <citation type="submission" date="2016-03" db="EMBL/GenBank/DDBJ databases">
        <title>Complete genome sequence of a novel chlorpyrifos degrading bacterium, Cupriavidus nantongensis sp. X1.</title>
        <authorList>
            <person name="Fang L."/>
        </authorList>
    </citation>
    <scope>NUCLEOTIDE SEQUENCE [LARGE SCALE GENOMIC DNA]</scope>
    <source>
        <strain evidence="2 3">X1</strain>
    </source>
</reference>